<comment type="caution">
    <text evidence="1">The sequence shown here is derived from an EMBL/GenBank/DDBJ whole genome shotgun (WGS) entry which is preliminary data.</text>
</comment>
<dbReference type="Proteomes" id="UP000215545">
    <property type="component" value="Unassembled WGS sequence"/>
</dbReference>
<proteinExistence type="predicted"/>
<reference evidence="2" key="1">
    <citation type="submission" date="2017-03" db="EMBL/GenBank/DDBJ databases">
        <title>Bacillus sp. V-88(T) DSM27956, whole genome shotgun sequencing project.</title>
        <authorList>
            <person name="Dastager S.G."/>
            <person name="Neurgaonkar P.S."/>
            <person name="Dharne M.S."/>
        </authorList>
    </citation>
    <scope>NUCLEOTIDE SEQUENCE [LARGE SCALE GENOMIC DNA]</scope>
    <source>
        <strain evidence="2">DSM 25145</strain>
    </source>
</reference>
<evidence type="ECO:0000313" key="1">
    <source>
        <dbReference type="EMBL" id="OXS74713.1"/>
    </source>
</evidence>
<keyword evidence="2" id="KW-1185">Reference proteome</keyword>
<sequence>MNIKQYRELRGKGSLNFIMKRGVQRVKINLPTEKMGEIVKSLEVKNQASTQFRGQDFHFRKERFSLESGIPSNLSAILASLDKKVEKIIQREAESDHFSFATIGRVREQKENLDSGKVVYIYFFSNDPFDTVFPEELVTPYQLHTWTKAV</sequence>
<organism evidence="1 2">
    <name type="scientific">Domibacillus enclensis</name>
    <dbReference type="NCBI Taxonomy" id="1017273"/>
    <lineage>
        <taxon>Bacteria</taxon>
        <taxon>Bacillati</taxon>
        <taxon>Bacillota</taxon>
        <taxon>Bacilli</taxon>
        <taxon>Bacillales</taxon>
        <taxon>Bacillaceae</taxon>
        <taxon>Domibacillus</taxon>
    </lineage>
</organism>
<evidence type="ECO:0000313" key="2">
    <source>
        <dbReference type="Proteomes" id="UP000215545"/>
    </source>
</evidence>
<accession>A0ABX4E5D2</accession>
<dbReference type="EMBL" id="MWSK01000009">
    <property type="protein sequence ID" value="OXS74713.1"/>
    <property type="molecule type" value="Genomic_DNA"/>
</dbReference>
<protein>
    <submittedName>
        <fullName evidence="1">Uncharacterized protein</fullName>
    </submittedName>
</protein>
<name>A0ABX4E5D2_9BACI</name>
<gene>
    <name evidence="1" type="ORF">B1B05_16255</name>
</gene>